<protein>
    <recommendedName>
        <fullName evidence="1">DUF5610 domain-containing protein</fullName>
    </recommendedName>
</protein>
<dbReference type="Gene3D" id="1.10.132.90">
    <property type="match status" value="1"/>
</dbReference>
<dbReference type="EMBL" id="UOFH01000199">
    <property type="protein sequence ID" value="VAW61918.1"/>
    <property type="molecule type" value="Genomic_DNA"/>
</dbReference>
<evidence type="ECO:0000313" key="2">
    <source>
        <dbReference type="EMBL" id="VAW61918.1"/>
    </source>
</evidence>
<dbReference type="AlphaFoldDB" id="A0A3B0X106"/>
<reference evidence="2" key="1">
    <citation type="submission" date="2018-06" db="EMBL/GenBank/DDBJ databases">
        <authorList>
            <person name="Zhirakovskaya E."/>
        </authorList>
    </citation>
    <scope>NUCLEOTIDE SEQUENCE</scope>
</reference>
<dbReference type="InterPro" id="IPR041651">
    <property type="entry name" value="DUF5610"/>
</dbReference>
<evidence type="ECO:0000259" key="1">
    <source>
        <dbReference type="Pfam" id="PF18433"/>
    </source>
</evidence>
<proteinExistence type="predicted"/>
<feature type="domain" description="DUF5610" evidence="1">
    <location>
        <begin position="50"/>
        <end position="139"/>
    </location>
</feature>
<sequence length="368" mass="39918">MDTLINGLISGFNSSVFKAENKSVSQLSDDSSSENSIAFLENELGKNLPGFTPIEKLNTADFTPAAVADRVLNFIESTINSRAGSELEAQSLLQEAREGVAQGFSEARDILNSIAEVTGEIDNQINETENLIFSGLDNLATSLITPSQQNNTRSLISESASLSTAFEQSREASIEIVTQDGDKVEVSYSAFVQASSNQNYARNQQGEFSSSEFLNASSIEFQFSVQGDLDEGEQQAISELLTEVGSLADTFFSGDVQAAFNSALNLGFDSSELKSFALDFQQSTYVEVVQTYQRTEKINQPVESAQSPLAAIDVLSQLEALLEKSKQQGIIEAPENTVKSLLVDMLNVLNKDSDSLLTNYIKEIIESA</sequence>
<name>A0A3B0X106_9ZZZZ</name>
<organism evidence="2">
    <name type="scientific">hydrothermal vent metagenome</name>
    <dbReference type="NCBI Taxonomy" id="652676"/>
    <lineage>
        <taxon>unclassified sequences</taxon>
        <taxon>metagenomes</taxon>
        <taxon>ecological metagenomes</taxon>
    </lineage>
</organism>
<accession>A0A3B0X106</accession>
<gene>
    <name evidence="2" type="ORF">MNBD_GAMMA08-2271</name>
</gene>
<dbReference type="Pfam" id="PF18433">
    <property type="entry name" value="DUF5610"/>
    <property type="match status" value="1"/>
</dbReference>